<evidence type="ECO:0000259" key="10">
    <source>
        <dbReference type="PROSITE" id="PS50934"/>
    </source>
</evidence>
<comment type="cofactor">
    <cofactor evidence="1 8">
        <name>FAD</name>
        <dbReference type="ChEBI" id="CHEBI:57692"/>
    </cofactor>
</comment>
<evidence type="ECO:0000256" key="9">
    <source>
        <dbReference type="SAM" id="MobiDB-lite"/>
    </source>
</evidence>
<dbReference type="PANTHER" id="PTHR10742">
    <property type="entry name" value="FLAVIN MONOAMINE OXIDASE"/>
    <property type="match status" value="1"/>
</dbReference>
<feature type="binding site" evidence="7">
    <location>
        <position position="445"/>
    </location>
    <ligand>
        <name>FAD</name>
        <dbReference type="ChEBI" id="CHEBI:57692"/>
    </ligand>
</feature>
<gene>
    <name evidence="11" type="ORF">PENTCL1PPCAC_26888</name>
</gene>
<evidence type="ECO:0000313" key="12">
    <source>
        <dbReference type="Proteomes" id="UP001432027"/>
    </source>
</evidence>
<dbReference type="PANTHER" id="PTHR10742:SF410">
    <property type="entry name" value="LYSINE-SPECIFIC HISTONE DEMETHYLASE 2"/>
    <property type="match status" value="1"/>
</dbReference>
<dbReference type="PRINTS" id="PR00757">
    <property type="entry name" value="AMINEOXDASEF"/>
</dbReference>
<reference evidence="11" key="1">
    <citation type="submission" date="2023-10" db="EMBL/GenBank/DDBJ databases">
        <title>Genome assembly of Pristionchus species.</title>
        <authorList>
            <person name="Yoshida K."/>
            <person name="Sommer R.J."/>
        </authorList>
    </citation>
    <scope>NUCLEOTIDE SEQUENCE</scope>
    <source>
        <strain evidence="11">RS0144</strain>
    </source>
</reference>
<protein>
    <recommendedName>
        <fullName evidence="8">Amine oxidase</fullName>
        <ecNumber evidence="8">1.4.3.-</ecNumber>
    </recommendedName>
</protein>
<dbReference type="GO" id="GO:0140682">
    <property type="term" value="F:FAD-dependent H3K4me/H3K4me3 demethylase activity"/>
    <property type="evidence" value="ECO:0007669"/>
    <property type="project" value="UniProtKB-ARBA"/>
</dbReference>
<comment type="subcellular location">
    <subcellularLocation>
        <location evidence="2">Nucleus</location>
    </subcellularLocation>
</comment>
<dbReference type="EMBL" id="BTSX01000006">
    <property type="protein sequence ID" value="GMT04714.1"/>
    <property type="molecule type" value="Genomic_DNA"/>
</dbReference>
<dbReference type="EC" id="1.4.3.-" evidence="8"/>
<feature type="binding site" evidence="7">
    <location>
        <position position="772"/>
    </location>
    <ligand>
        <name>substrate</name>
    </ligand>
</feature>
<dbReference type="Pfam" id="PF04433">
    <property type="entry name" value="SWIRM"/>
    <property type="match status" value="1"/>
</dbReference>
<feature type="binding site" evidence="7">
    <location>
        <begin position="464"/>
        <end position="465"/>
    </location>
    <ligand>
        <name>FAD</name>
        <dbReference type="ChEBI" id="CHEBI:57692"/>
    </ligand>
</feature>
<dbReference type="Gene3D" id="3.90.660.10">
    <property type="match status" value="1"/>
</dbReference>
<feature type="binding site" evidence="7">
    <location>
        <position position="650"/>
    </location>
    <ligand>
        <name>FAD</name>
        <dbReference type="ChEBI" id="CHEBI:57692"/>
    </ligand>
</feature>
<comment type="caution">
    <text evidence="11">The sequence shown here is derived from an EMBL/GenBank/DDBJ whole genome shotgun (WGS) entry which is preliminary data.</text>
</comment>
<dbReference type="InterPro" id="IPR009057">
    <property type="entry name" value="Homeodomain-like_sf"/>
</dbReference>
<dbReference type="SUPFAM" id="SSF46689">
    <property type="entry name" value="Homeodomain-like"/>
    <property type="match status" value="1"/>
</dbReference>
<dbReference type="GO" id="GO:0008131">
    <property type="term" value="F:primary methylamine oxidase activity"/>
    <property type="evidence" value="ECO:0007669"/>
    <property type="project" value="UniProtKB-ARBA"/>
</dbReference>
<dbReference type="InterPro" id="IPR007526">
    <property type="entry name" value="SWIRM"/>
</dbReference>
<evidence type="ECO:0000256" key="5">
    <source>
        <dbReference type="ARBA" id="ARBA00022827"/>
    </source>
</evidence>
<evidence type="ECO:0000256" key="8">
    <source>
        <dbReference type="RuleBase" id="RU362067"/>
    </source>
</evidence>
<dbReference type="InterPro" id="IPR001613">
    <property type="entry name" value="Flavin_amine_oxidase"/>
</dbReference>
<evidence type="ECO:0000256" key="2">
    <source>
        <dbReference type="ARBA" id="ARBA00004123"/>
    </source>
</evidence>
<evidence type="ECO:0000256" key="1">
    <source>
        <dbReference type="ARBA" id="ARBA00001974"/>
    </source>
</evidence>
<keyword evidence="12" id="KW-1185">Reference proteome</keyword>
<dbReference type="InterPro" id="IPR036388">
    <property type="entry name" value="WH-like_DNA-bd_sf"/>
</dbReference>
<feature type="non-terminal residue" evidence="11">
    <location>
        <position position="1"/>
    </location>
</feature>
<dbReference type="SUPFAM" id="SSF51905">
    <property type="entry name" value="FAD/NAD(P)-binding domain"/>
    <property type="match status" value="1"/>
</dbReference>
<evidence type="ECO:0000313" key="11">
    <source>
        <dbReference type="EMBL" id="GMT04714.1"/>
    </source>
</evidence>
<evidence type="ECO:0000256" key="3">
    <source>
        <dbReference type="ARBA" id="ARBA00005995"/>
    </source>
</evidence>
<feature type="compositionally biased region" description="Basic and acidic residues" evidence="9">
    <location>
        <begin position="29"/>
        <end position="38"/>
    </location>
</feature>
<comment type="similarity">
    <text evidence="3 8">Belongs to the flavin monoamine oxidase family.</text>
</comment>
<dbReference type="InterPro" id="IPR002937">
    <property type="entry name" value="Amino_oxidase"/>
</dbReference>
<dbReference type="Pfam" id="PF01593">
    <property type="entry name" value="Amino_oxidase"/>
    <property type="match status" value="1"/>
</dbReference>
<dbReference type="InterPro" id="IPR036188">
    <property type="entry name" value="FAD/NAD-bd_sf"/>
</dbReference>
<dbReference type="GO" id="GO:0005634">
    <property type="term" value="C:nucleus"/>
    <property type="evidence" value="ECO:0007669"/>
    <property type="project" value="UniProtKB-SubCell"/>
</dbReference>
<proteinExistence type="inferred from homology"/>
<dbReference type="PROSITE" id="PS50934">
    <property type="entry name" value="SWIRM"/>
    <property type="match status" value="1"/>
</dbReference>
<evidence type="ECO:0000256" key="6">
    <source>
        <dbReference type="ARBA" id="ARBA00023002"/>
    </source>
</evidence>
<keyword evidence="4 8" id="KW-0285">Flavoprotein</keyword>
<dbReference type="AlphaFoldDB" id="A0AAV5UCN6"/>
<feature type="domain" description="SWIRM" evidence="10">
    <location>
        <begin position="328"/>
        <end position="426"/>
    </location>
</feature>
<dbReference type="Gene3D" id="1.10.10.10">
    <property type="entry name" value="Winged helix-like DNA-binding domain superfamily/Winged helix DNA-binding domain"/>
    <property type="match status" value="1"/>
</dbReference>
<evidence type="ECO:0000256" key="7">
    <source>
        <dbReference type="PIRSR" id="PIRSR601613-1"/>
    </source>
</evidence>
<accession>A0AAV5UCN6</accession>
<keyword evidence="5 8" id="KW-0274">FAD</keyword>
<dbReference type="InterPro" id="IPR050281">
    <property type="entry name" value="Flavin_monoamine_oxidase"/>
</dbReference>
<evidence type="ECO:0000256" key="4">
    <source>
        <dbReference type="ARBA" id="ARBA00022630"/>
    </source>
</evidence>
<sequence>PFSSFQEKSQERIIVRFKMNLRNTSNKRGRMEEMEVDVRQSNQSTLPATGVKRAKMDPVIDADEVDLFPDVGNEEDSTPSRSPSPRVRSQRQCAEVAKKKIKTELRPGETRKEEAEKKLQSGESPQKEDRECSCERSDCPVTKNCSLRIAETCMGARPDVGRLYIHLSKGEHVCKICYEQIWTNGRPKFDHFMDWKGGWMNESRCAPSLKAFIQDQLLPFWLQCRNCAKFRPLPMDSPTPTSDLIETFNCGKCDEPESPGVAETSERVWITSIASAPLLHNSPALHYLAGDSYYYDELGMSPMNSEVDEKKDKEECSSRVFLAPFNLPHETSIAFSVRPDCMEHDETEAFPEFNAEPVPYLALRNLIFALWTKNPFKYLTPNECSSHLICRGLGRIWMLKEMERVFDFLNIKGIINYGILELPEKSVTRIGESSPSVIIIGGGISGLAAARQLRGFGVDVRVLEAKSKIGGRMQDDWSLGVAVGCGAQLVTGILNNPIALMCEQVGVGYRSLTEGCPLLDATTGKRVDAKVDRVVDEQFNAILDAHGHWRSSVKDPEDGSLYEHLTTIHEKLLKLGAVKWTEAEERVFQWNIGNTEFSCGVKLDQVSALYWDQNESLVQFAGAHALLTEGSSEIIKRLAEGTDIRLNCPVERIEWQKEKKCTVVCKGGKKFTADRVIMAVPLAVLQKASIEFVPPLPKSKSTAIKGLGAGLIEKIAVRFPRRFWLTLVKEDGSLDYFGHVPSEEKKRGLFNMFYDFSSRGNSKNEHFVLMSYVCGDSVDIVNELSDVEVVKMFCDTLQDMFGDEKIPEPTGHVVTHWGRDPYIGMSYSYVKVGATGDNYDGIADTVANRLHFAGECTNRFFPQTMTGAYLTGVREAGKLLENWKKKE</sequence>
<dbReference type="SUPFAM" id="SSF54373">
    <property type="entry name" value="FAD-linked reductases, C-terminal domain"/>
    <property type="match status" value="1"/>
</dbReference>
<dbReference type="Proteomes" id="UP001432027">
    <property type="component" value="Unassembled WGS sequence"/>
</dbReference>
<organism evidence="11 12">
    <name type="scientific">Pristionchus entomophagus</name>
    <dbReference type="NCBI Taxonomy" id="358040"/>
    <lineage>
        <taxon>Eukaryota</taxon>
        <taxon>Metazoa</taxon>
        <taxon>Ecdysozoa</taxon>
        <taxon>Nematoda</taxon>
        <taxon>Chromadorea</taxon>
        <taxon>Rhabditida</taxon>
        <taxon>Rhabditina</taxon>
        <taxon>Diplogasteromorpha</taxon>
        <taxon>Diplogasteroidea</taxon>
        <taxon>Neodiplogasteridae</taxon>
        <taxon>Pristionchus</taxon>
    </lineage>
</organism>
<feature type="compositionally biased region" description="Low complexity" evidence="9">
    <location>
        <begin position="79"/>
        <end position="92"/>
    </location>
</feature>
<keyword evidence="6 8" id="KW-0560">Oxidoreductase</keyword>
<dbReference type="Gene3D" id="3.50.50.60">
    <property type="entry name" value="FAD/NAD(P)-binding domain"/>
    <property type="match status" value="1"/>
</dbReference>
<feature type="compositionally biased region" description="Basic and acidic residues" evidence="9">
    <location>
        <begin position="96"/>
        <end position="130"/>
    </location>
</feature>
<feature type="compositionally biased region" description="Acidic residues" evidence="9">
    <location>
        <begin position="60"/>
        <end position="77"/>
    </location>
</feature>
<name>A0AAV5UCN6_9BILA</name>
<feature type="region of interest" description="Disordered" evidence="9">
    <location>
        <begin position="25"/>
        <end position="130"/>
    </location>
</feature>